<dbReference type="InterPro" id="IPR000387">
    <property type="entry name" value="Tyr_Pase_dom"/>
</dbReference>
<accession>A0A0L8GIH0</accession>
<dbReference type="SMART" id="SM00404">
    <property type="entry name" value="PTPc_motif"/>
    <property type="match status" value="1"/>
</dbReference>
<evidence type="ECO:0000259" key="1">
    <source>
        <dbReference type="PROSITE" id="PS50055"/>
    </source>
</evidence>
<dbReference type="InterPro" id="IPR029021">
    <property type="entry name" value="Prot-tyrosine_phosphatase-like"/>
</dbReference>
<evidence type="ECO:0000313" key="3">
    <source>
        <dbReference type="EMBL" id="KOF76758.1"/>
    </source>
</evidence>
<protein>
    <recommendedName>
        <fullName evidence="4">Tyrosine-protein phosphatase domain-containing protein</fullName>
    </recommendedName>
</protein>
<feature type="domain" description="Tyrosine-protein phosphatase" evidence="1">
    <location>
        <begin position="37"/>
        <end position="155"/>
    </location>
</feature>
<dbReference type="SUPFAM" id="SSF52799">
    <property type="entry name" value="(Phosphotyrosine protein) phosphatases II"/>
    <property type="match status" value="1"/>
</dbReference>
<gene>
    <name evidence="3" type="ORF">OCBIM_22032953mg</name>
</gene>
<name>A0A0L8GIH0_OCTBM</name>
<evidence type="ECO:0008006" key="4">
    <source>
        <dbReference type="Google" id="ProtNLM"/>
    </source>
</evidence>
<dbReference type="AlphaFoldDB" id="A0A0L8GIH0"/>
<proteinExistence type="predicted"/>
<dbReference type="OrthoDB" id="5981934at2759"/>
<sequence length="167" mass="19121">MPAAQTFHAQTVYREQVKHSYSTAKPEISGKDVCIHRVLKVECDINSRIEEFEINHFQVTIWAGGNYPSCADILQLSYILSAHQNEQFNKKIAVYCSKNFHKSGLLCIIHILKAAITSQSVINIVRLVRLIKKIEPSIVPDCESYAFIWKIAEYLQNETSLYSNFVQ</sequence>
<dbReference type="GO" id="GO:0004725">
    <property type="term" value="F:protein tyrosine phosphatase activity"/>
    <property type="evidence" value="ECO:0007669"/>
    <property type="project" value="InterPro"/>
</dbReference>
<dbReference type="InterPro" id="IPR000242">
    <property type="entry name" value="PTP_cat"/>
</dbReference>
<dbReference type="Gene3D" id="3.90.190.10">
    <property type="entry name" value="Protein tyrosine phosphatase superfamily"/>
    <property type="match status" value="1"/>
</dbReference>
<dbReference type="InterPro" id="IPR003595">
    <property type="entry name" value="Tyr_Pase_cat"/>
</dbReference>
<dbReference type="EMBL" id="KQ421694">
    <property type="protein sequence ID" value="KOF76758.1"/>
    <property type="molecule type" value="Genomic_DNA"/>
</dbReference>
<dbReference type="Pfam" id="PF00102">
    <property type="entry name" value="Y_phosphatase"/>
    <property type="match status" value="1"/>
</dbReference>
<reference evidence="3" key="1">
    <citation type="submission" date="2015-07" db="EMBL/GenBank/DDBJ databases">
        <title>MeaNS - Measles Nucleotide Surveillance Program.</title>
        <authorList>
            <person name="Tran T."/>
            <person name="Druce J."/>
        </authorList>
    </citation>
    <scope>NUCLEOTIDE SEQUENCE</scope>
    <source>
        <strain evidence="3">UCB-OBI-ISO-001</strain>
        <tissue evidence="3">Gonad</tissue>
    </source>
</reference>
<dbReference type="PROSITE" id="PS50055">
    <property type="entry name" value="TYR_PHOSPHATASE_PTP"/>
    <property type="match status" value="1"/>
</dbReference>
<evidence type="ECO:0000259" key="2">
    <source>
        <dbReference type="PROSITE" id="PS50056"/>
    </source>
</evidence>
<organism evidence="3">
    <name type="scientific">Octopus bimaculoides</name>
    <name type="common">California two-spotted octopus</name>
    <dbReference type="NCBI Taxonomy" id="37653"/>
    <lineage>
        <taxon>Eukaryota</taxon>
        <taxon>Metazoa</taxon>
        <taxon>Spiralia</taxon>
        <taxon>Lophotrochozoa</taxon>
        <taxon>Mollusca</taxon>
        <taxon>Cephalopoda</taxon>
        <taxon>Coleoidea</taxon>
        <taxon>Octopodiformes</taxon>
        <taxon>Octopoda</taxon>
        <taxon>Incirrata</taxon>
        <taxon>Octopodidae</taxon>
        <taxon>Octopus</taxon>
    </lineage>
</organism>
<feature type="domain" description="Tyrosine specific protein phosphatases" evidence="2">
    <location>
        <begin position="71"/>
        <end position="146"/>
    </location>
</feature>
<dbReference type="PROSITE" id="PS50056">
    <property type="entry name" value="TYR_PHOSPHATASE_2"/>
    <property type="match status" value="1"/>
</dbReference>